<accession>A0A8J3AHR5</accession>
<comment type="similarity">
    <text evidence="1">Belongs to the 'phage' integrase family.</text>
</comment>
<dbReference type="GO" id="GO:0015074">
    <property type="term" value="P:DNA integration"/>
    <property type="evidence" value="ECO:0007669"/>
    <property type="project" value="UniProtKB-KW"/>
</dbReference>
<evidence type="ECO:0000256" key="6">
    <source>
        <dbReference type="SAM" id="MobiDB-lite"/>
    </source>
</evidence>
<dbReference type="GO" id="GO:0003677">
    <property type="term" value="F:DNA binding"/>
    <property type="evidence" value="ECO:0007669"/>
    <property type="project" value="UniProtKB-UniRule"/>
</dbReference>
<dbReference type="AlphaFoldDB" id="A0A8J3AHR5"/>
<evidence type="ECO:0000313" key="10">
    <source>
        <dbReference type="Proteomes" id="UP000650511"/>
    </source>
</evidence>
<keyword evidence="10" id="KW-1185">Reference proteome</keyword>
<name>A0A8J3AHR5_9ACTN</name>
<feature type="domain" description="Core-binding (CB)" evidence="8">
    <location>
        <begin position="98"/>
        <end position="179"/>
    </location>
</feature>
<reference evidence="9" key="1">
    <citation type="journal article" date="2014" name="Int. J. Syst. Evol. Microbiol.">
        <title>Complete genome sequence of Corynebacterium casei LMG S-19264T (=DSM 44701T), isolated from a smear-ripened cheese.</title>
        <authorList>
            <consortium name="US DOE Joint Genome Institute (JGI-PGF)"/>
            <person name="Walter F."/>
            <person name="Albersmeier A."/>
            <person name="Kalinowski J."/>
            <person name="Ruckert C."/>
        </authorList>
    </citation>
    <scope>NUCLEOTIDE SEQUENCE</scope>
    <source>
        <strain evidence="9">CGMCC 1.14988</strain>
    </source>
</reference>
<feature type="compositionally biased region" description="Basic residues" evidence="6">
    <location>
        <begin position="19"/>
        <end position="28"/>
    </location>
</feature>
<dbReference type="InterPro" id="IPR050090">
    <property type="entry name" value="Tyrosine_recombinase_XerCD"/>
</dbReference>
<dbReference type="Pfam" id="PF00589">
    <property type="entry name" value="Phage_integrase"/>
    <property type="match status" value="1"/>
</dbReference>
<dbReference type="Pfam" id="PF14659">
    <property type="entry name" value="Phage_int_SAM_3"/>
    <property type="match status" value="1"/>
</dbReference>
<evidence type="ECO:0000256" key="3">
    <source>
        <dbReference type="ARBA" id="ARBA00023125"/>
    </source>
</evidence>
<gene>
    <name evidence="9" type="ORF">GCM10011354_35770</name>
</gene>
<dbReference type="InterPro" id="IPR010998">
    <property type="entry name" value="Integrase_recombinase_N"/>
</dbReference>
<keyword evidence="4" id="KW-0233">DNA recombination</keyword>
<evidence type="ECO:0000313" key="9">
    <source>
        <dbReference type="EMBL" id="GGI09779.1"/>
    </source>
</evidence>
<evidence type="ECO:0000259" key="8">
    <source>
        <dbReference type="PROSITE" id="PS51900"/>
    </source>
</evidence>
<dbReference type="Gene3D" id="1.10.443.10">
    <property type="entry name" value="Intergrase catalytic core"/>
    <property type="match status" value="1"/>
</dbReference>
<evidence type="ECO:0000256" key="5">
    <source>
        <dbReference type="PROSITE-ProRule" id="PRU01248"/>
    </source>
</evidence>
<dbReference type="PROSITE" id="PS51898">
    <property type="entry name" value="TYR_RECOMBINASE"/>
    <property type="match status" value="1"/>
</dbReference>
<dbReference type="InterPro" id="IPR004107">
    <property type="entry name" value="Integrase_SAM-like_N"/>
</dbReference>
<keyword evidence="2" id="KW-0229">DNA integration</keyword>
<dbReference type="PROSITE" id="PS51900">
    <property type="entry name" value="CB"/>
    <property type="match status" value="1"/>
</dbReference>
<dbReference type="GO" id="GO:0006310">
    <property type="term" value="P:DNA recombination"/>
    <property type="evidence" value="ECO:0007669"/>
    <property type="project" value="UniProtKB-KW"/>
</dbReference>
<dbReference type="InterPro" id="IPR013762">
    <property type="entry name" value="Integrase-like_cat_sf"/>
</dbReference>
<dbReference type="PANTHER" id="PTHR30349:SF64">
    <property type="entry name" value="PROPHAGE INTEGRASE INTD-RELATED"/>
    <property type="match status" value="1"/>
</dbReference>
<dbReference type="InterPro" id="IPR011010">
    <property type="entry name" value="DNA_brk_join_enz"/>
</dbReference>
<comment type="caution">
    <text evidence="9">The sequence shown here is derived from an EMBL/GenBank/DDBJ whole genome shotgun (WGS) entry which is preliminary data.</text>
</comment>
<dbReference type="CDD" id="cd01189">
    <property type="entry name" value="INT_ICEBs1_C_like"/>
    <property type="match status" value="1"/>
</dbReference>
<protein>
    <recommendedName>
        <fullName evidence="11">Site-specific recombinase XerD</fullName>
    </recommendedName>
</protein>
<reference evidence="9" key="2">
    <citation type="submission" date="2020-09" db="EMBL/GenBank/DDBJ databases">
        <authorList>
            <person name="Sun Q."/>
            <person name="Zhou Y."/>
        </authorList>
    </citation>
    <scope>NUCLEOTIDE SEQUENCE</scope>
    <source>
        <strain evidence="9">CGMCC 1.14988</strain>
    </source>
</reference>
<evidence type="ECO:0000259" key="7">
    <source>
        <dbReference type="PROSITE" id="PS51898"/>
    </source>
</evidence>
<dbReference type="Gene3D" id="1.10.150.130">
    <property type="match status" value="1"/>
</dbReference>
<dbReference type="InterPro" id="IPR044068">
    <property type="entry name" value="CB"/>
</dbReference>
<dbReference type="PANTHER" id="PTHR30349">
    <property type="entry name" value="PHAGE INTEGRASE-RELATED"/>
    <property type="match status" value="1"/>
</dbReference>
<dbReference type="EMBL" id="BMHA01000018">
    <property type="protein sequence ID" value="GGI09779.1"/>
    <property type="molecule type" value="Genomic_DNA"/>
</dbReference>
<evidence type="ECO:0000256" key="4">
    <source>
        <dbReference type="ARBA" id="ARBA00023172"/>
    </source>
</evidence>
<dbReference type="Proteomes" id="UP000650511">
    <property type="component" value="Unassembled WGS sequence"/>
</dbReference>
<feature type="region of interest" description="Disordered" evidence="6">
    <location>
        <begin position="1"/>
        <end position="38"/>
    </location>
</feature>
<evidence type="ECO:0000256" key="1">
    <source>
        <dbReference type="ARBA" id="ARBA00008857"/>
    </source>
</evidence>
<evidence type="ECO:0000256" key="2">
    <source>
        <dbReference type="ARBA" id="ARBA00022908"/>
    </source>
</evidence>
<proteinExistence type="inferred from homology"/>
<organism evidence="9 10">
    <name type="scientific">Egicoccus halophilus</name>
    <dbReference type="NCBI Taxonomy" id="1670830"/>
    <lineage>
        <taxon>Bacteria</taxon>
        <taxon>Bacillati</taxon>
        <taxon>Actinomycetota</taxon>
        <taxon>Nitriliruptoria</taxon>
        <taxon>Egicoccales</taxon>
        <taxon>Egicoccaceae</taxon>
        <taxon>Egicoccus</taxon>
    </lineage>
</organism>
<dbReference type="SUPFAM" id="SSF56349">
    <property type="entry name" value="DNA breaking-rejoining enzymes"/>
    <property type="match status" value="1"/>
</dbReference>
<keyword evidence="3 5" id="KW-0238">DNA-binding</keyword>
<sequence>MALGGIRPASLASSGRSRSTPRPRRRGRSRDAGDEGAENIWRRDLAGGRTAYKVRYRDERGERRSKSFERFEDARRFLTETRASVQRGEWVDPRMAETTLKEFGDRWLDAKRRLKPKTRDGYLVLLRARIYPAFGDHPLGRIDRLSVERWVGGMVEEGLSPTHIRHCARLLRAILDAAVDDRYLTRNPAVRVELPKMVRPEHRFLDASEVARLAEAMRPEHRALVLVMAYGGLRYGEAAALRCRHVDFLRRRILVTDAMANVSGRVIFHDTKTGRGRTVSLPSFVVEELAAHYERSGLGSDPDALVFVAPMGGPLIYGNFRRNSWNPARKLAGLDDVTPHHLRHSCASILRAMGADAKAIQSQLGHSSIQVTLDVYTHLFEGDLDDVMGKLDTAHREVGGAELREVK</sequence>
<feature type="domain" description="Tyr recombinase" evidence="7">
    <location>
        <begin position="200"/>
        <end position="389"/>
    </location>
</feature>
<evidence type="ECO:0008006" key="11">
    <source>
        <dbReference type="Google" id="ProtNLM"/>
    </source>
</evidence>
<dbReference type="InterPro" id="IPR002104">
    <property type="entry name" value="Integrase_catalytic"/>
</dbReference>